<dbReference type="EMBL" id="JANPWB010000012">
    <property type="protein sequence ID" value="KAJ1112214.1"/>
    <property type="molecule type" value="Genomic_DNA"/>
</dbReference>
<reference evidence="2" key="1">
    <citation type="journal article" date="2022" name="bioRxiv">
        <title>Sequencing and chromosome-scale assembly of the giantPleurodeles waltlgenome.</title>
        <authorList>
            <person name="Brown T."/>
            <person name="Elewa A."/>
            <person name="Iarovenko S."/>
            <person name="Subramanian E."/>
            <person name="Araus A.J."/>
            <person name="Petzold A."/>
            <person name="Susuki M."/>
            <person name="Suzuki K.-i.T."/>
            <person name="Hayashi T."/>
            <person name="Toyoda A."/>
            <person name="Oliveira C."/>
            <person name="Osipova E."/>
            <person name="Leigh N.D."/>
            <person name="Simon A."/>
            <person name="Yun M.H."/>
        </authorList>
    </citation>
    <scope>NUCLEOTIDE SEQUENCE</scope>
    <source>
        <strain evidence="2">20211129_DDA</strain>
        <tissue evidence="2">Liver</tissue>
    </source>
</reference>
<proteinExistence type="predicted"/>
<gene>
    <name evidence="2" type="ORF">NDU88_000482</name>
</gene>
<dbReference type="AlphaFoldDB" id="A0AAV7N9R5"/>
<feature type="region of interest" description="Disordered" evidence="1">
    <location>
        <begin position="1"/>
        <end position="29"/>
    </location>
</feature>
<accession>A0AAV7N9R5</accession>
<evidence type="ECO:0000313" key="3">
    <source>
        <dbReference type="Proteomes" id="UP001066276"/>
    </source>
</evidence>
<protein>
    <submittedName>
        <fullName evidence="2">Uncharacterized protein</fullName>
    </submittedName>
</protein>
<evidence type="ECO:0000313" key="2">
    <source>
        <dbReference type="EMBL" id="KAJ1112214.1"/>
    </source>
</evidence>
<organism evidence="2 3">
    <name type="scientific">Pleurodeles waltl</name>
    <name type="common">Iberian ribbed newt</name>
    <dbReference type="NCBI Taxonomy" id="8319"/>
    <lineage>
        <taxon>Eukaryota</taxon>
        <taxon>Metazoa</taxon>
        <taxon>Chordata</taxon>
        <taxon>Craniata</taxon>
        <taxon>Vertebrata</taxon>
        <taxon>Euteleostomi</taxon>
        <taxon>Amphibia</taxon>
        <taxon>Batrachia</taxon>
        <taxon>Caudata</taxon>
        <taxon>Salamandroidea</taxon>
        <taxon>Salamandridae</taxon>
        <taxon>Pleurodelinae</taxon>
        <taxon>Pleurodeles</taxon>
    </lineage>
</organism>
<dbReference type="Proteomes" id="UP001066276">
    <property type="component" value="Chromosome 8"/>
</dbReference>
<name>A0AAV7N9R5_PLEWA</name>
<comment type="caution">
    <text evidence="2">The sequence shown here is derived from an EMBL/GenBank/DDBJ whole genome shotgun (WGS) entry which is preliminary data.</text>
</comment>
<sequence>MGAQQTKMDQLTAPDTGGDPQPKLGGLSGACEPSGAQIMAVIETSGQAVQAQIAAIAVDVNPLKTDLRAVAESSVATEHHLDVLKATVATLKAKARMLEARTRVVEWEALKVVIRGKSIGKTYGIRKKLEQELMQQEDALSLLQSQEQDGATGKAGLLEACGQIEVKWNRLDSYVRKEYRQAAPGGHVLGHMLAWLLKHERPLPLILSLHRMSGEMILGQKWVNLLLREHLSGASRWFSGR</sequence>
<keyword evidence="3" id="KW-1185">Reference proteome</keyword>
<evidence type="ECO:0000256" key="1">
    <source>
        <dbReference type="SAM" id="MobiDB-lite"/>
    </source>
</evidence>